<dbReference type="Proteomes" id="UP000199649">
    <property type="component" value="Chromosome I"/>
</dbReference>
<accession>A0A1H1PHY9</accession>
<dbReference type="InterPro" id="IPR021315">
    <property type="entry name" value="Gap/Sap"/>
</dbReference>
<proteinExistence type="predicted"/>
<keyword evidence="3" id="KW-1185">Reference proteome</keyword>
<dbReference type="AlphaFoldDB" id="A0A1H1PHY9"/>
<dbReference type="EMBL" id="LT629734">
    <property type="protein sequence ID" value="SDS10754.1"/>
    <property type="molecule type" value="Genomic_DNA"/>
</dbReference>
<keyword evidence="1" id="KW-1133">Transmembrane helix</keyword>
<keyword evidence="1" id="KW-0812">Transmembrane</keyword>
<dbReference type="RefSeq" id="WP_092666483.1">
    <property type="nucleotide sequence ID" value="NZ_LT629734.1"/>
</dbReference>
<protein>
    <submittedName>
        <fullName evidence="2">Sap, sulfolipid-1-addressing protein</fullName>
    </submittedName>
</protein>
<evidence type="ECO:0000256" key="1">
    <source>
        <dbReference type="SAM" id="Phobius"/>
    </source>
</evidence>
<evidence type="ECO:0000313" key="3">
    <source>
        <dbReference type="Proteomes" id="UP000199649"/>
    </source>
</evidence>
<feature type="transmembrane region" description="Helical" evidence="1">
    <location>
        <begin position="134"/>
        <end position="158"/>
    </location>
</feature>
<feature type="transmembrane region" description="Helical" evidence="1">
    <location>
        <begin position="170"/>
        <end position="196"/>
    </location>
</feature>
<name>A0A1H1PHY9_9MICO</name>
<feature type="transmembrane region" description="Helical" evidence="1">
    <location>
        <begin position="42"/>
        <end position="66"/>
    </location>
</feature>
<sequence>MEPALALSLGALALIDSLSIGTLLIPLFFLLTPGRLRVVRVLVYLATIAAFHLAVGFVLSFGAGWFTSALEAMSESQPLLWVQLVLGAALLGGALLLGRPAPKPGSPEAAAILERPPGRLAGWRDAAMDGRGTGALVGVALGAGALELATMLPYLAAIGLVSQEDLPVPLLLAVLAAYCAVMIAPALLLLAGRVLLRRLVEPPLSRLTQWLQLNSAENTAWIVGIVGFLLARDAASRLALFEQSGLAGLLP</sequence>
<dbReference type="STRING" id="684552.SAMN04489719_1558"/>
<dbReference type="OrthoDB" id="7062264at2"/>
<keyword evidence="1" id="KW-0472">Membrane</keyword>
<evidence type="ECO:0000313" key="2">
    <source>
        <dbReference type="EMBL" id="SDS10754.1"/>
    </source>
</evidence>
<feature type="transmembrane region" description="Helical" evidence="1">
    <location>
        <begin position="6"/>
        <end position="30"/>
    </location>
</feature>
<dbReference type="Pfam" id="PF11139">
    <property type="entry name" value="SfLAP"/>
    <property type="match status" value="1"/>
</dbReference>
<organism evidence="2 3">
    <name type="scientific">Agrococcus carbonis</name>
    <dbReference type="NCBI Taxonomy" id="684552"/>
    <lineage>
        <taxon>Bacteria</taxon>
        <taxon>Bacillati</taxon>
        <taxon>Actinomycetota</taxon>
        <taxon>Actinomycetes</taxon>
        <taxon>Micrococcales</taxon>
        <taxon>Microbacteriaceae</taxon>
        <taxon>Agrococcus</taxon>
    </lineage>
</organism>
<reference evidence="3" key="1">
    <citation type="submission" date="2016-10" db="EMBL/GenBank/DDBJ databases">
        <authorList>
            <person name="Varghese N."/>
            <person name="Submissions S."/>
        </authorList>
    </citation>
    <scope>NUCLEOTIDE SEQUENCE [LARGE SCALE GENOMIC DNA]</scope>
    <source>
        <strain evidence="3">DSM 22965</strain>
    </source>
</reference>
<feature type="transmembrane region" description="Helical" evidence="1">
    <location>
        <begin position="78"/>
        <end position="97"/>
    </location>
</feature>
<gene>
    <name evidence="2" type="ORF">SAMN04489719_1558</name>
</gene>